<dbReference type="InterPro" id="IPR013517">
    <property type="entry name" value="FG-GAP"/>
</dbReference>
<evidence type="ECO:0000313" key="5">
    <source>
        <dbReference type="Proteomes" id="UP000002195"/>
    </source>
</evidence>
<dbReference type="InterPro" id="IPR028994">
    <property type="entry name" value="Integrin_alpha_N"/>
</dbReference>
<sequence length="774" mass="87506">MRRIYKVNYFTRNKSIVFIILVSFIVLFKFQYDVIKLSEQLQKEKIISSQKQIELEELGSYINLLERRFIELGGDSENWGCKRSSNNRPQLISSSDNYNDDDYDGGDYYYDEYIEDDNIKLLSLETMMRIQELKYDPNIVQSPRCIKEANSIKLMCSKFKYNYRTKYNFIGIHDQLNNTSPIKSKFSSFENGSGVGAGGASDDDIKDSNLLILRNPSSGVSNFKVSKRAKLSFEEVLIDVNDVYIAPSFGSSWGDFNGDGWIDLYIGNHYWPSRLFLNENGTSFRDVSSNYIKGYDKMKFLDKHASAWADFNKDGNLDLLETTGAKYGTSSLPNNLYVNYGGGGTGGGTSNSSGDSPQFWSEEAVKRSIDYPFARGRTITWLDYDSDGELDAFVSSQKRSDGKGDSALFRQKKGGQFFDVSKFVGMNIVTMILFVRQTDLDNDGELELLLISYTFPFKVYHTNRDDPYKAFTDVTSSFFPLNTDEVEKHQVAIENSTIRWVPSSAKTGLISIVSDLAFGDMDGNGWQDVIIARNYHGTCIVSIYYNHGLYENDKERIQDQPGIRKSSKLKWKLLDIYSDNTTKCGSLVVADFNNDFNLDIYLVTHLTHSNSPNVMIFNDGDGGNFSIRADGVGAGGSTFGKGESVTMADYNNDGYLDLLVTNGKGSPPFDVGPVQLFKNLNSGRNWLEIELIGINENAHGFGSRITITACKKTQFRDVESGVHFSAQNSFRTHFGLNFCPKITEIKIYWQRSKQYQILKNINPNQILKITEDVF</sequence>
<name>Q55FA5_DICDI</name>
<dbReference type="RefSeq" id="XP_647628.1">
    <property type="nucleotide sequence ID" value="XM_642536.1"/>
</dbReference>
<dbReference type="Pfam" id="PF13517">
    <property type="entry name" value="FG-GAP_3"/>
    <property type="match status" value="2"/>
</dbReference>
<dbReference type="PANTHER" id="PTHR16026:SF0">
    <property type="entry name" value="CARTILAGE ACIDIC PROTEIN 1"/>
    <property type="match status" value="1"/>
</dbReference>
<dbReference type="SUPFAM" id="SSF69318">
    <property type="entry name" value="Integrin alpha N-terminal domain"/>
    <property type="match status" value="2"/>
</dbReference>
<dbReference type="eggNOG" id="ENOG502RSNT">
    <property type="taxonomic scope" value="Eukaryota"/>
</dbReference>
<dbReference type="Gene3D" id="2.130.10.130">
    <property type="entry name" value="Integrin alpha, N-terminal"/>
    <property type="match status" value="2"/>
</dbReference>
<dbReference type="HOGENOM" id="CLU_361478_0_0_1"/>
<dbReference type="OMA" id="IKLMCSK"/>
<evidence type="ECO:0000313" key="4">
    <source>
        <dbReference type="EMBL" id="EAL73551.1"/>
    </source>
</evidence>
<dbReference type="AlphaFoldDB" id="Q55FA5"/>
<evidence type="ECO:0000256" key="1">
    <source>
        <dbReference type="ARBA" id="ARBA00022729"/>
    </source>
</evidence>
<comment type="caution">
    <text evidence="4">The sequence shown here is derived from an EMBL/GenBank/DDBJ whole genome shotgun (WGS) entry which is preliminary data.</text>
</comment>
<keyword evidence="2" id="KW-1133">Transmembrane helix</keyword>
<dbReference type="dictyBase" id="DDB_G0268196"/>
<dbReference type="InParanoid" id="Q55FA5"/>
<organism evidence="4 5">
    <name type="scientific">Dictyostelium discoideum</name>
    <name type="common">Social amoeba</name>
    <dbReference type="NCBI Taxonomy" id="44689"/>
    <lineage>
        <taxon>Eukaryota</taxon>
        <taxon>Amoebozoa</taxon>
        <taxon>Evosea</taxon>
        <taxon>Eumycetozoa</taxon>
        <taxon>Dictyostelia</taxon>
        <taxon>Dictyosteliales</taxon>
        <taxon>Dictyosteliaceae</taxon>
        <taxon>Dictyostelium</taxon>
    </lineage>
</organism>
<dbReference type="Pfam" id="PF07593">
    <property type="entry name" value="UnbV_ASPIC"/>
    <property type="match status" value="1"/>
</dbReference>
<keyword evidence="2" id="KW-0472">Membrane</keyword>
<dbReference type="VEuPathDB" id="AmoebaDB:DDB_G0268196"/>
<keyword evidence="1" id="KW-0732">Signal</keyword>
<dbReference type="GeneID" id="8616443"/>
<gene>
    <name evidence="4" type="ORF">DDB_G0268196</name>
</gene>
<feature type="domain" description="ASPIC/UnbV" evidence="3">
    <location>
        <begin position="700"/>
        <end position="767"/>
    </location>
</feature>
<feature type="transmembrane region" description="Helical" evidence="2">
    <location>
        <begin position="12"/>
        <end position="32"/>
    </location>
</feature>
<keyword evidence="5" id="KW-1185">Reference proteome</keyword>
<proteinExistence type="predicted"/>
<dbReference type="EMBL" id="AAFI02000003">
    <property type="protein sequence ID" value="EAL73551.1"/>
    <property type="molecule type" value="Genomic_DNA"/>
</dbReference>
<dbReference type="InterPro" id="IPR027039">
    <property type="entry name" value="Crtac1"/>
</dbReference>
<protein>
    <recommendedName>
        <fullName evidence="3">ASPIC/UnbV domain-containing protein</fullName>
    </recommendedName>
</protein>
<dbReference type="KEGG" id="ddi:DDB_G0268196"/>
<accession>Q55FA5</accession>
<keyword evidence="2" id="KW-0812">Transmembrane</keyword>
<evidence type="ECO:0000256" key="2">
    <source>
        <dbReference type="SAM" id="Phobius"/>
    </source>
</evidence>
<dbReference type="PANTHER" id="PTHR16026">
    <property type="entry name" value="CARTILAGE ACIDIC PROTEIN 1"/>
    <property type="match status" value="1"/>
</dbReference>
<dbReference type="PaxDb" id="44689-DDB0189849"/>
<reference evidence="4 5" key="1">
    <citation type="journal article" date="2005" name="Nature">
        <title>The genome of the social amoeba Dictyostelium discoideum.</title>
        <authorList>
            <consortium name="The Dictyostelium discoideum Sequencing Consortium"/>
            <person name="Eichinger L."/>
            <person name="Pachebat J.A."/>
            <person name="Glockner G."/>
            <person name="Rajandream M.A."/>
            <person name="Sucgang R."/>
            <person name="Berriman M."/>
            <person name="Song J."/>
            <person name="Olsen R."/>
            <person name="Szafranski K."/>
            <person name="Xu Q."/>
            <person name="Tunggal B."/>
            <person name="Kummerfeld S."/>
            <person name="Madera M."/>
            <person name="Konfortov B.A."/>
            <person name="Rivero F."/>
            <person name="Bankier A.T."/>
            <person name="Lehmann R."/>
            <person name="Hamlin N."/>
            <person name="Davies R."/>
            <person name="Gaudet P."/>
            <person name="Fey P."/>
            <person name="Pilcher K."/>
            <person name="Chen G."/>
            <person name="Saunders D."/>
            <person name="Sodergren E."/>
            <person name="Davis P."/>
            <person name="Kerhornou A."/>
            <person name="Nie X."/>
            <person name="Hall N."/>
            <person name="Anjard C."/>
            <person name="Hemphill L."/>
            <person name="Bason N."/>
            <person name="Farbrother P."/>
            <person name="Desany B."/>
            <person name="Just E."/>
            <person name="Morio T."/>
            <person name="Rost R."/>
            <person name="Churcher C."/>
            <person name="Cooper J."/>
            <person name="Haydock S."/>
            <person name="van Driessche N."/>
            <person name="Cronin A."/>
            <person name="Goodhead I."/>
            <person name="Muzny D."/>
            <person name="Mourier T."/>
            <person name="Pain A."/>
            <person name="Lu M."/>
            <person name="Harper D."/>
            <person name="Lindsay R."/>
            <person name="Hauser H."/>
            <person name="James K."/>
            <person name="Quiles M."/>
            <person name="Madan Babu M."/>
            <person name="Saito T."/>
            <person name="Buchrieser C."/>
            <person name="Wardroper A."/>
            <person name="Felder M."/>
            <person name="Thangavelu M."/>
            <person name="Johnson D."/>
            <person name="Knights A."/>
            <person name="Loulseged H."/>
            <person name="Mungall K."/>
            <person name="Oliver K."/>
            <person name="Price C."/>
            <person name="Quail M.A."/>
            <person name="Urushihara H."/>
            <person name="Hernandez J."/>
            <person name="Rabbinowitsch E."/>
            <person name="Steffen D."/>
            <person name="Sanders M."/>
            <person name="Ma J."/>
            <person name="Kohara Y."/>
            <person name="Sharp S."/>
            <person name="Simmonds M."/>
            <person name="Spiegler S."/>
            <person name="Tivey A."/>
            <person name="Sugano S."/>
            <person name="White B."/>
            <person name="Walker D."/>
            <person name="Woodward J."/>
            <person name="Winckler T."/>
            <person name="Tanaka Y."/>
            <person name="Shaulsky G."/>
            <person name="Schleicher M."/>
            <person name="Weinstock G."/>
            <person name="Rosenthal A."/>
            <person name="Cox E.C."/>
            <person name="Chisholm R.L."/>
            <person name="Gibbs R."/>
            <person name="Loomis W.F."/>
            <person name="Platzer M."/>
            <person name="Kay R.R."/>
            <person name="Williams J."/>
            <person name="Dear P.H."/>
            <person name="Noegel A.A."/>
            <person name="Barrell B."/>
            <person name="Kuspa A."/>
        </authorList>
    </citation>
    <scope>NUCLEOTIDE SEQUENCE [LARGE SCALE GENOMIC DNA]</scope>
    <source>
        <strain evidence="4 5">AX4</strain>
    </source>
</reference>
<dbReference type="InterPro" id="IPR011519">
    <property type="entry name" value="UnbV_ASPIC"/>
</dbReference>
<dbReference type="Proteomes" id="UP000002195">
    <property type="component" value="Unassembled WGS sequence"/>
</dbReference>
<evidence type="ECO:0000259" key="3">
    <source>
        <dbReference type="Pfam" id="PF07593"/>
    </source>
</evidence>